<dbReference type="GO" id="GO:0005886">
    <property type="term" value="C:plasma membrane"/>
    <property type="evidence" value="ECO:0007669"/>
    <property type="project" value="UniProtKB-SubCell"/>
</dbReference>
<feature type="transmembrane region" description="Helical" evidence="8">
    <location>
        <begin position="117"/>
        <end position="135"/>
    </location>
</feature>
<organism evidence="9 10">
    <name type="scientific">Acetobacter ghanensis</name>
    <dbReference type="NCBI Taxonomy" id="431306"/>
    <lineage>
        <taxon>Bacteria</taxon>
        <taxon>Pseudomonadati</taxon>
        <taxon>Pseudomonadota</taxon>
        <taxon>Alphaproteobacteria</taxon>
        <taxon>Acetobacterales</taxon>
        <taxon>Acetobacteraceae</taxon>
        <taxon>Acetobacter</taxon>
    </lineage>
</organism>
<dbReference type="NCBIfam" id="TIGR00801">
    <property type="entry name" value="ncs2"/>
    <property type="match status" value="1"/>
</dbReference>
<feature type="transmembrane region" description="Helical" evidence="8">
    <location>
        <begin position="244"/>
        <end position="265"/>
    </location>
</feature>
<feature type="transmembrane region" description="Helical" evidence="8">
    <location>
        <begin position="360"/>
        <end position="381"/>
    </location>
</feature>
<dbReference type="PATRIC" id="fig|431306.5.peg.2532"/>
<evidence type="ECO:0000313" key="9">
    <source>
        <dbReference type="EMBL" id="CEF57142.1"/>
    </source>
</evidence>
<dbReference type="InterPro" id="IPR006043">
    <property type="entry name" value="NCS2"/>
</dbReference>
<feature type="transmembrane region" description="Helical" evidence="8">
    <location>
        <begin position="88"/>
        <end position="110"/>
    </location>
</feature>
<sequence>MQPASNKPHAVHPVDQMLPAWKLGFYGLQHVLTFYAAAVIVPVLLAGAMGLPRAALEHLIEADLFTCGIASFIQSAGLGRYIGVKLPLLQGVTFVAVTPMIAIGVAAGGGVQGLPQIFGAVIAGGLFTFLAAPWFGKLVKFFPPVVTGSVILVIGLALLPVAANDIVNGQGTGVMQNPVNMRNVAYGLGTLASILLIQRMFKGFIASIAVLFGLVAGTLTAWFLGDASFDGVMTAPWVTVAQPFYFGLPTFHVVPVLSMLVVMIITMLETTGDVFATGSIVKKDITSEDITRAIRADGLATIIGGVLNSFPYTCIAENVGLVRLTRVTSRWVVVAAAFIMMALGCLPKLAAIIASVPLPVLGGAALAMFAAVAVVGIQTLVKVDFDNLNNTVIVGTSIGLSMLATAQPHIADHFPAWMQVIFGSGITLGAMSAILLHLVFNFGNLCSTPQEEEQDAVILETPVWNVVSTQDKPTVAGGQIGRTQPE</sequence>
<evidence type="ECO:0000313" key="10">
    <source>
        <dbReference type="Proteomes" id="UP000068250"/>
    </source>
</evidence>
<evidence type="ECO:0000256" key="5">
    <source>
        <dbReference type="ARBA" id="ARBA00022692"/>
    </source>
</evidence>
<protein>
    <submittedName>
        <fullName evidence="9">Xanthine/uracil permease</fullName>
    </submittedName>
</protein>
<dbReference type="InterPro" id="IPR006042">
    <property type="entry name" value="Xan_ur_permease"/>
</dbReference>
<dbReference type="PANTHER" id="PTHR42810:SF4">
    <property type="entry name" value="URIC ACID TRANSPORTER UACT"/>
    <property type="match status" value="1"/>
</dbReference>
<keyword evidence="6 8" id="KW-1133">Transmembrane helix</keyword>
<evidence type="ECO:0000256" key="2">
    <source>
        <dbReference type="ARBA" id="ARBA00008821"/>
    </source>
</evidence>
<evidence type="ECO:0000256" key="3">
    <source>
        <dbReference type="ARBA" id="ARBA00022448"/>
    </source>
</evidence>
<keyword evidence="4" id="KW-1003">Cell membrane</keyword>
<feature type="transmembrane region" description="Helical" evidence="8">
    <location>
        <begin position="204"/>
        <end position="224"/>
    </location>
</feature>
<dbReference type="AlphaFoldDB" id="A0A0U5G0S0"/>
<feature type="transmembrane region" description="Helical" evidence="8">
    <location>
        <begin position="416"/>
        <end position="440"/>
    </location>
</feature>
<dbReference type="Pfam" id="PF00860">
    <property type="entry name" value="Xan_ur_permease"/>
    <property type="match status" value="1"/>
</dbReference>
<keyword evidence="5 8" id="KW-0812">Transmembrane</keyword>
<dbReference type="PANTHER" id="PTHR42810">
    <property type="entry name" value="PURINE PERMEASE C1399.01C-RELATED"/>
    <property type="match status" value="1"/>
</dbReference>
<comment type="similarity">
    <text evidence="2">Belongs to the nucleobase:cation symporter-2 (NCS2) (TC 2.A.40) family.</text>
</comment>
<evidence type="ECO:0000256" key="1">
    <source>
        <dbReference type="ARBA" id="ARBA00004651"/>
    </source>
</evidence>
<dbReference type="PROSITE" id="PS01116">
    <property type="entry name" value="XANTH_URACIL_PERMASE"/>
    <property type="match status" value="1"/>
</dbReference>
<evidence type="ECO:0000256" key="4">
    <source>
        <dbReference type="ARBA" id="ARBA00022475"/>
    </source>
</evidence>
<keyword evidence="7 8" id="KW-0472">Membrane</keyword>
<proteinExistence type="inferred from homology"/>
<evidence type="ECO:0000256" key="7">
    <source>
        <dbReference type="ARBA" id="ARBA00023136"/>
    </source>
</evidence>
<name>A0A0U5G0S0_9PROT</name>
<dbReference type="NCBIfam" id="TIGR03173">
    <property type="entry name" value="pbuX"/>
    <property type="match status" value="1"/>
</dbReference>
<feature type="transmembrane region" description="Helical" evidence="8">
    <location>
        <begin position="32"/>
        <end position="52"/>
    </location>
</feature>
<dbReference type="NCBIfam" id="NF037981">
    <property type="entry name" value="NCS2_1"/>
    <property type="match status" value="1"/>
</dbReference>
<dbReference type="GO" id="GO:0042907">
    <property type="term" value="F:xanthine transmembrane transporter activity"/>
    <property type="evidence" value="ECO:0007669"/>
    <property type="project" value="TreeGrafter"/>
</dbReference>
<dbReference type="Proteomes" id="UP000068250">
    <property type="component" value="Chromosome I"/>
</dbReference>
<feature type="transmembrane region" description="Helical" evidence="8">
    <location>
        <begin position="141"/>
        <end position="162"/>
    </location>
</feature>
<accession>A0A0U5G0S0</accession>
<feature type="transmembrane region" description="Helical" evidence="8">
    <location>
        <begin position="331"/>
        <end position="354"/>
    </location>
</feature>
<dbReference type="STRING" id="431306.AGA_2454"/>
<feature type="transmembrane region" description="Helical" evidence="8">
    <location>
        <begin position="388"/>
        <end position="410"/>
    </location>
</feature>
<reference evidence="10" key="1">
    <citation type="submission" date="2014-09" db="EMBL/GenBank/DDBJ databases">
        <authorList>
            <person name="Illeghems K.G."/>
        </authorList>
    </citation>
    <scope>NUCLEOTIDE SEQUENCE [LARGE SCALE GENOMIC DNA]</scope>
    <source>
        <strain evidence="10">LMG 23848T</strain>
    </source>
</reference>
<evidence type="ECO:0000256" key="6">
    <source>
        <dbReference type="ARBA" id="ARBA00022989"/>
    </source>
</evidence>
<dbReference type="EMBL" id="LN609302">
    <property type="protein sequence ID" value="CEF57142.1"/>
    <property type="molecule type" value="Genomic_DNA"/>
</dbReference>
<comment type="subcellular location">
    <subcellularLocation>
        <location evidence="1">Cell membrane</location>
        <topology evidence="1">Multi-pass membrane protein</topology>
    </subcellularLocation>
</comment>
<keyword evidence="3" id="KW-0813">Transport</keyword>
<evidence type="ECO:0000256" key="8">
    <source>
        <dbReference type="SAM" id="Phobius"/>
    </source>
</evidence>
<gene>
    <name evidence="9" type="ORF">AGA_2454</name>
</gene>
<dbReference type="InterPro" id="IPR017588">
    <property type="entry name" value="UacT-like"/>
</dbReference>